<keyword evidence="2" id="KW-1185">Reference proteome</keyword>
<sequence length="89" mass="9523">MLDYFAGSEDRDIAALIGPGPHENVRIVHASGDFAVLRGDLAAIKPMLQCDGIRELPAAIGHSIEAPFAATAYRAVIDRFLSDCLASRN</sequence>
<reference evidence="1 2" key="1">
    <citation type="submission" date="2023-02" db="EMBL/GenBank/DDBJ databases">
        <title>Genome sequence of Sphingomonas naphthae.</title>
        <authorList>
            <person name="Kim S."/>
            <person name="Heo J."/>
            <person name="Kwon S.-W."/>
        </authorList>
    </citation>
    <scope>NUCLEOTIDE SEQUENCE [LARGE SCALE GENOMIC DNA]</scope>
    <source>
        <strain evidence="1 2">KACC 18716</strain>
        <plasmid evidence="1 2">unnamed1</plasmid>
    </source>
</reference>
<evidence type="ECO:0000313" key="2">
    <source>
        <dbReference type="Proteomes" id="UP001220395"/>
    </source>
</evidence>
<gene>
    <name evidence="1" type="ORF">PQ455_19585</name>
</gene>
<keyword evidence="1" id="KW-0614">Plasmid</keyword>
<geneLocation type="plasmid" evidence="1 2">
    <name>unnamed1</name>
</geneLocation>
<organism evidence="1 2">
    <name type="scientific">Sphingomonas naphthae</name>
    <dbReference type="NCBI Taxonomy" id="1813468"/>
    <lineage>
        <taxon>Bacteria</taxon>
        <taxon>Pseudomonadati</taxon>
        <taxon>Pseudomonadota</taxon>
        <taxon>Alphaproteobacteria</taxon>
        <taxon>Sphingomonadales</taxon>
        <taxon>Sphingomonadaceae</taxon>
        <taxon>Sphingomonas</taxon>
    </lineage>
</organism>
<proteinExistence type="predicted"/>
<dbReference type="RefSeq" id="WP_116462793.1">
    <property type="nucleotide sequence ID" value="NZ_CP117412.1"/>
</dbReference>
<name>A0ABY7TQP0_9SPHN</name>
<evidence type="ECO:0000313" key="1">
    <source>
        <dbReference type="EMBL" id="WCT75557.1"/>
    </source>
</evidence>
<accession>A0ABY7TQP0</accession>
<dbReference type="Proteomes" id="UP001220395">
    <property type="component" value="Plasmid unnamed1"/>
</dbReference>
<evidence type="ECO:0008006" key="3">
    <source>
        <dbReference type="Google" id="ProtNLM"/>
    </source>
</evidence>
<dbReference type="EMBL" id="CP117412">
    <property type="protein sequence ID" value="WCT75557.1"/>
    <property type="molecule type" value="Genomic_DNA"/>
</dbReference>
<protein>
    <recommendedName>
        <fullName evidence="3">Alpha/beta hydrolase</fullName>
    </recommendedName>
</protein>